<dbReference type="InterPro" id="IPR033121">
    <property type="entry name" value="PEPTIDASE_A1"/>
</dbReference>
<dbReference type="AlphaFoldDB" id="M3K2D9"/>
<evidence type="ECO:0000313" key="3">
    <source>
        <dbReference type="EMBL" id="EMG48904.1"/>
    </source>
</evidence>
<comment type="caution">
    <text evidence="3">The sequence shown here is derived from an EMBL/GenBank/DDBJ whole genome shotgun (WGS) entry which is preliminary data.</text>
</comment>
<accession>M3K2D9</accession>
<keyword evidence="3" id="KW-0378">Hydrolase</keyword>
<organism evidence="3 4">
    <name type="scientific">Candida maltosa (strain Xu316)</name>
    <name type="common">Yeast</name>
    <dbReference type="NCBI Taxonomy" id="1245528"/>
    <lineage>
        <taxon>Eukaryota</taxon>
        <taxon>Fungi</taxon>
        <taxon>Dikarya</taxon>
        <taxon>Ascomycota</taxon>
        <taxon>Saccharomycotina</taxon>
        <taxon>Pichiomycetes</taxon>
        <taxon>Debaryomycetaceae</taxon>
        <taxon>Candida/Lodderomyces clade</taxon>
        <taxon>Candida</taxon>
    </lineage>
</organism>
<evidence type="ECO:0000259" key="2">
    <source>
        <dbReference type="PROSITE" id="PS51767"/>
    </source>
</evidence>
<sequence length="114" mass="12766">IGSLPQDVYEKFVAELPKDPNNPDPLKSLALDCSLFEGRTFTYTLNGVDYEFPLKALSTPKAKGKHCRFVVHPGNTPQLGAVLFRYLFVAVDWENELIGFASIKNTTETDIRAF</sequence>
<reference evidence="3 4" key="1">
    <citation type="submission" date="2013-02" db="EMBL/GenBank/DDBJ databases">
        <title>Genome sequence of Candida maltosa Xu316, a potential industrial strain for xylitol and ethanol production.</title>
        <authorList>
            <person name="Yu J."/>
            <person name="Wang Q."/>
            <person name="Geng X."/>
            <person name="Bao W."/>
            <person name="He P."/>
            <person name="Cai J."/>
        </authorList>
    </citation>
    <scope>NUCLEOTIDE SEQUENCE [LARGE SCALE GENOMIC DNA]</scope>
    <source>
        <strain evidence="4">Xu316</strain>
    </source>
</reference>
<evidence type="ECO:0000256" key="1">
    <source>
        <dbReference type="ARBA" id="ARBA00023157"/>
    </source>
</evidence>
<dbReference type="InterPro" id="IPR021109">
    <property type="entry name" value="Peptidase_aspartic_dom_sf"/>
</dbReference>
<dbReference type="OrthoDB" id="5839471at2759"/>
<name>M3K2D9_CANMX</name>
<keyword evidence="1" id="KW-1015">Disulfide bond</keyword>
<evidence type="ECO:0000313" key="4">
    <source>
        <dbReference type="Proteomes" id="UP000011777"/>
    </source>
</evidence>
<dbReference type="Pfam" id="PF00026">
    <property type="entry name" value="Asp"/>
    <property type="match status" value="1"/>
</dbReference>
<dbReference type="GO" id="GO:0004190">
    <property type="term" value="F:aspartic-type endopeptidase activity"/>
    <property type="evidence" value="ECO:0007669"/>
    <property type="project" value="UniProtKB-ARBA"/>
</dbReference>
<dbReference type="SUPFAM" id="SSF50630">
    <property type="entry name" value="Acid proteases"/>
    <property type="match status" value="1"/>
</dbReference>
<dbReference type="Proteomes" id="UP000011777">
    <property type="component" value="Unassembled WGS sequence"/>
</dbReference>
<feature type="non-terminal residue" evidence="3">
    <location>
        <position position="1"/>
    </location>
</feature>
<dbReference type="Gene3D" id="2.40.70.10">
    <property type="entry name" value="Acid Proteases"/>
    <property type="match status" value="1"/>
</dbReference>
<dbReference type="PROSITE" id="PS51767">
    <property type="entry name" value="PEPTIDASE_A1"/>
    <property type="match status" value="1"/>
</dbReference>
<gene>
    <name evidence="3" type="ORF">G210_0451</name>
</gene>
<dbReference type="GO" id="GO:0006508">
    <property type="term" value="P:proteolysis"/>
    <property type="evidence" value="ECO:0007669"/>
    <property type="project" value="UniProtKB-KW"/>
</dbReference>
<dbReference type="STRING" id="1245528.M3K2D9"/>
<keyword evidence="3" id="KW-0645">Protease</keyword>
<keyword evidence="4" id="KW-1185">Reference proteome</keyword>
<feature type="domain" description="Peptidase A1" evidence="2">
    <location>
        <begin position="1"/>
        <end position="101"/>
    </location>
</feature>
<dbReference type="EMBL" id="AOGT01000905">
    <property type="protein sequence ID" value="EMG48904.1"/>
    <property type="molecule type" value="Genomic_DNA"/>
</dbReference>
<proteinExistence type="predicted"/>
<dbReference type="HOGENOM" id="CLU_147765_0_0_1"/>
<protein>
    <submittedName>
        <fullName evidence="3">Aspartyl protease, putative (Secreted aspartyl protease, putative)</fullName>
    </submittedName>
</protein>